<dbReference type="PROSITE" id="PS51059">
    <property type="entry name" value="PARP_CATALYTIC"/>
    <property type="match status" value="1"/>
</dbReference>
<evidence type="ECO:0000313" key="3">
    <source>
        <dbReference type="Proteomes" id="UP000504606"/>
    </source>
</evidence>
<dbReference type="GO" id="GO:0005634">
    <property type="term" value="C:nucleus"/>
    <property type="evidence" value="ECO:0007669"/>
    <property type="project" value="TreeGrafter"/>
</dbReference>
<dbReference type="RefSeq" id="XP_026286862.1">
    <property type="nucleotide sequence ID" value="XM_026431077.2"/>
</dbReference>
<dbReference type="KEGG" id="foc:113212396"/>
<dbReference type="GO" id="GO:1990404">
    <property type="term" value="F:NAD+-protein mono-ADP-ribosyltransferase activity"/>
    <property type="evidence" value="ECO:0007669"/>
    <property type="project" value="TreeGrafter"/>
</dbReference>
<dbReference type="Pfam" id="PF00644">
    <property type="entry name" value="PARP"/>
    <property type="match status" value="1"/>
</dbReference>
<dbReference type="InterPro" id="IPR051712">
    <property type="entry name" value="ARTD-AVP"/>
</dbReference>
<dbReference type="GO" id="GO:0003950">
    <property type="term" value="F:NAD+ poly-ADP-ribosyltransferase activity"/>
    <property type="evidence" value="ECO:0007669"/>
    <property type="project" value="UniProtKB-UniRule"/>
</dbReference>
<dbReference type="OrthoDB" id="6133115at2759"/>
<reference evidence="4 5" key="1">
    <citation type="submission" date="2025-04" db="UniProtKB">
        <authorList>
            <consortium name="RefSeq"/>
        </authorList>
    </citation>
    <scope>IDENTIFICATION</scope>
    <source>
        <tissue evidence="4 5">Whole organism</tissue>
    </source>
</reference>
<dbReference type="GeneID" id="113212396"/>
<dbReference type="Proteomes" id="UP000504606">
    <property type="component" value="Unplaced"/>
</dbReference>
<organism evidence="3 4">
    <name type="scientific">Frankliniella occidentalis</name>
    <name type="common">Western flower thrips</name>
    <name type="synonym">Euthrips occidentalis</name>
    <dbReference type="NCBI Taxonomy" id="133901"/>
    <lineage>
        <taxon>Eukaryota</taxon>
        <taxon>Metazoa</taxon>
        <taxon>Ecdysozoa</taxon>
        <taxon>Arthropoda</taxon>
        <taxon>Hexapoda</taxon>
        <taxon>Insecta</taxon>
        <taxon>Pterygota</taxon>
        <taxon>Neoptera</taxon>
        <taxon>Paraneoptera</taxon>
        <taxon>Thysanoptera</taxon>
        <taxon>Terebrantia</taxon>
        <taxon>Thripoidea</taxon>
        <taxon>Thripidae</taxon>
        <taxon>Frankliniella</taxon>
    </lineage>
</organism>
<accession>A0A6J1T5F6</accession>
<dbReference type="Gene3D" id="3.90.228.10">
    <property type="match status" value="1"/>
</dbReference>
<keyword evidence="1" id="KW-0808">Transferase</keyword>
<dbReference type="PANTHER" id="PTHR45740:SF2">
    <property type="entry name" value="POLY [ADP-RIBOSE] POLYMERASE"/>
    <property type="match status" value="1"/>
</dbReference>
<keyword evidence="1" id="KW-0328">Glycosyltransferase</keyword>
<name>A0A6J1T5F6_FRAOC</name>
<proteinExistence type="predicted"/>
<evidence type="ECO:0000313" key="5">
    <source>
        <dbReference type="RefSeq" id="XP_026286862.1"/>
    </source>
</evidence>
<protein>
    <recommendedName>
        <fullName evidence="1">Poly [ADP-ribose] polymerase</fullName>
        <shortName evidence="1">PARP</shortName>
        <ecNumber evidence="1">2.4.2.-</ecNumber>
    </recommendedName>
</protein>
<evidence type="ECO:0000313" key="4">
    <source>
        <dbReference type="RefSeq" id="XP_026286860.1"/>
    </source>
</evidence>
<dbReference type="InterPro" id="IPR012317">
    <property type="entry name" value="Poly(ADP-ribose)pol_cat_dom"/>
</dbReference>
<feature type="domain" description="PARP catalytic" evidence="2">
    <location>
        <begin position="1"/>
        <end position="212"/>
    </location>
</feature>
<keyword evidence="1" id="KW-0520">NAD</keyword>
<dbReference type="PANTHER" id="PTHR45740">
    <property type="entry name" value="POLY [ADP-RIBOSE] POLYMERASE"/>
    <property type="match status" value="1"/>
</dbReference>
<evidence type="ECO:0000259" key="2">
    <source>
        <dbReference type="PROSITE" id="PS51059"/>
    </source>
</evidence>
<gene>
    <name evidence="4 5" type="primary">LOC113212396</name>
</gene>
<dbReference type="AlphaFoldDB" id="A0A6J1T5F6"/>
<dbReference type="SUPFAM" id="SSF56399">
    <property type="entry name" value="ADP-ribosylation"/>
    <property type="match status" value="1"/>
</dbReference>
<keyword evidence="3" id="KW-1185">Reference proteome</keyword>
<dbReference type="RefSeq" id="XP_026286860.1">
    <property type="nucleotide sequence ID" value="XM_026431075.2"/>
</dbReference>
<dbReference type="EC" id="2.4.2.-" evidence="1"/>
<sequence length="294" mass="33760">MHVTRQQLSTDNPEYQEVSAVFRKGAKTKDFVLSIEAIEKVTNPTLQQAFDINKAIYRRQYGHVRTVKVFHGTKITNIPSILKNNLEVRRHGQNRGHRFGAGVSFSAISNYSSHYCDENVPVKQMLLCLVLVSNIIEVPEMKKKRYTICEPPFLEGHWPLRYDTTAKNKTTMDVIVKFEDHTFYPAFVVSFRKRSKMCPPVASPSPVYSSEPIFLPRSVQNDYNRPPAHSSLYRDPYSVHPARTHVPVRPQYQPAQYHSEPFYTRAQPQPATNQAQNTTGFWDVISAIGRFIFG</sequence>
<evidence type="ECO:0000256" key="1">
    <source>
        <dbReference type="RuleBase" id="RU362114"/>
    </source>
</evidence>